<proteinExistence type="predicted"/>
<dbReference type="AlphaFoldDB" id="A0A8X6T582"/>
<name>A0A8X6T582_NEPPI</name>
<gene>
    <name evidence="1" type="ORF">NPIL_375681</name>
</gene>
<protein>
    <submittedName>
        <fullName evidence="1">Uncharacterized protein</fullName>
    </submittedName>
</protein>
<reference evidence="1" key="1">
    <citation type="submission" date="2020-08" db="EMBL/GenBank/DDBJ databases">
        <title>Multicomponent nature underlies the extraordinary mechanical properties of spider dragline silk.</title>
        <authorList>
            <person name="Kono N."/>
            <person name="Nakamura H."/>
            <person name="Mori M."/>
            <person name="Yoshida Y."/>
            <person name="Ohtoshi R."/>
            <person name="Malay A.D."/>
            <person name="Moran D.A.P."/>
            <person name="Tomita M."/>
            <person name="Numata K."/>
            <person name="Arakawa K."/>
        </authorList>
    </citation>
    <scope>NUCLEOTIDE SEQUENCE</scope>
</reference>
<dbReference type="EMBL" id="BMAW01097540">
    <property type="protein sequence ID" value="GFS80227.1"/>
    <property type="molecule type" value="Genomic_DNA"/>
</dbReference>
<keyword evidence="2" id="KW-1185">Reference proteome</keyword>
<evidence type="ECO:0000313" key="2">
    <source>
        <dbReference type="Proteomes" id="UP000887013"/>
    </source>
</evidence>
<accession>A0A8X6T582</accession>
<sequence>MNIISASGEIETTILKILSKKTEHGCLAEVPITCSVSRKLLSYMLNSKTVMKLSIVKCNWTLNLAALLLTFLGEEAEERFAYRIVEKADLELRRYE</sequence>
<dbReference type="Proteomes" id="UP000887013">
    <property type="component" value="Unassembled WGS sequence"/>
</dbReference>
<organism evidence="1 2">
    <name type="scientific">Nephila pilipes</name>
    <name type="common">Giant wood spider</name>
    <name type="synonym">Nephila maculata</name>
    <dbReference type="NCBI Taxonomy" id="299642"/>
    <lineage>
        <taxon>Eukaryota</taxon>
        <taxon>Metazoa</taxon>
        <taxon>Ecdysozoa</taxon>
        <taxon>Arthropoda</taxon>
        <taxon>Chelicerata</taxon>
        <taxon>Arachnida</taxon>
        <taxon>Araneae</taxon>
        <taxon>Araneomorphae</taxon>
        <taxon>Entelegynae</taxon>
        <taxon>Araneoidea</taxon>
        <taxon>Nephilidae</taxon>
        <taxon>Nephila</taxon>
    </lineage>
</organism>
<evidence type="ECO:0000313" key="1">
    <source>
        <dbReference type="EMBL" id="GFS80227.1"/>
    </source>
</evidence>
<comment type="caution">
    <text evidence="1">The sequence shown here is derived from an EMBL/GenBank/DDBJ whole genome shotgun (WGS) entry which is preliminary data.</text>
</comment>